<dbReference type="EMBL" id="CP090035">
    <property type="protein sequence ID" value="UPK96897.1"/>
    <property type="molecule type" value="Genomic_DNA"/>
</dbReference>
<proteinExistence type="predicted"/>
<dbReference type="Proteomes" id="UP000830768">
    <property type="component" value="Chromosome 6"/>
</dbReference>
<accession>A0ACD3Z6X5</accession>
<sequence>MPSPSPSEDVRRENAVFVVRAFIVLDLLIPLALRYFQQPAPHFLIGWLVIINWLLFPLFVAHHDIIIFELPYLAKNWISHLFSWLLSLCWAQRRQRYSSPLEQPQGKICRLCRKCSSIVDRSNILRGSRWRLTRVKEQYEFHDKDEFHRSSESCHLCSLLWHASFGAPSKQACLASSEGIRTSELQSTTPLLSGAGRSPNYTGSQTGGGGRMLSVEISATREFGQEQSIRARVCEEGSNPFLWLDIKDCNESQVSHQHNCQESTTTGSKASMSWAQELIARCEKDHDHCRNRFIPSENQQYLPKRLIDVRSKNKGVVQLLSSDDISDGEHVQYAALSHCWGDTVKCELRKDNEETLRTILIDRLDRNFREAVEITYNLGIDYLWIDSLCIMQCTEEWEQQSGDMGLVYARAKCVISATASKNSDGGCYRTQLPPYDCVLCSGPGSSLVVRSSTKYADLPQVFNQVVERSCLTTRGWTFQERFLAKRVLHMCSGLILFECNTFTTSEWHGEADYPRNTVFRHDGIDNVREVPPPGPEPHPKEFISTTPVTEQRSNTPDGGVKKRYPNPDHMAWKERERLYLAASPSNNTARLSMRGAFSFLWSFKGQAIHEQAEFHLRWYEMVTHYSVRSLTNDGDKLIAMAGVAYFIQQKTGRKYAAGLWYETLLFNLLWVVDDKVKRRPAGRSVPTWSWASIDGKISHRLKVTGPSPGSQSSSEAIHRSESVSRSLKHVEPLISDMEVQPIHTINGLIHDASLKLSCKLETFDPSLTNYSYDTVEKHLQDEIRCLPVIEFVSDKVQPPTKEPQVHGILIRSIPSVLNQGEDACRQYERVGYFWGKKTSIFPGIVGEREHCIQIV</sequence>
<gene>
    <name evidence="1" type="ORF">LCI18_007832</name>
</gene>
<evidence type="ECO:0000313" key="1">
    <source>
        <dbReference type="EMBL" id="UPK96897.1"/>
    </source>
</evidence>
<keyword evidence="2" id="KW-1185">Reference proteome</keyword>
<organism evidence="1 2">
    <name type="scientific">Fusarium solani subsp. cucurbitae</name>
    <name type="common">Neocosmosporum cucurbitae</name>
    <dbReference type="NCBI Taxonomy" id="2747967"/>
    <lineage>
        <taxon>Eukaryota</taxon>
        <taxon>Fungi</taxon>
        <taxon>Dikarya</taxon>
        <taxon>Ascomycota</taxon>
        <taxon>Pezizomycotina</taxon>
        <taxon>Sordariomycetes</taxon>
        <taxon>Hypocreomycetidae</taxon>
        <taxon>Hypocreales</taxon>
        <taxon>Nectriaceae</taxon>
        <taxon>Fusarium</taxon>
        <taxon>Fusarium solani species complex</taxon>
    </lineage>
</organism>
<name>A0ACD3Z6X5_FUSSC</name>
<evidence type="ECO:0000313" key="2">
    <source>
        <dbReference type="Proteomes" id="UP000830768"/>
    </source>
</evidence>
<protein>
    <submittedName>
        <fullName evidence="1">Uncharacterized protein</fullName>
    </submittedName>
</protein>
<reference evidence="1" key="1">
    <citation type="submission" date="2021-11" db="EMBL/GenBank/DDBJ databases">
        <title>Fusarium solani-melongenae Genome sequencing and assembly.</title>
        <authorList>
            <person name="Xie S."/>
            <person name="Huang L."/>
            <person name="Zhang X."/>
        </authorList>
    </citation>
    <scope>NUCLEOTIDE SEQUENCE</scope>
    <source>
        <strain evidence="1">CRI 24-3</strain>
    </source>
</reference>